<dbReference type="Proteomes" id="UP001149860">
    <property type="component" value="Chromosome"/>
</dbReference>
<evidence type="ECO:0000313" key="1">
    <source>
        <dbReference type="EMBL" id="XFD40266.1"/>
    </source>
</evidence>
<dbReference type="EMBL" id="CP168151">
    <property type="protein sequence ID" value="XFD40266.1"/>
    <property type="molecule type" value="Genomic_DNA"/>
</dbReference>
<gene>
    <name evidence="1" type="ORF">O0236_002855</name>
</gene>
<protein>
    <submittedName>
        <fullName evidence="1">DUF1304 domain-containing protein</fullName>
    </submittedName>
</protein>
<organism evidence="1 2">
    <name type="scientific">Lentilactobacillus terminaliae</name>
    <dbReference type="NCBI Taxonomy" id="3003483"/>
    <lineage>
        <taxon>Bacteria</taxon>
        <taxon>Bacillati</taxon>
        <taxon>Bacillota</taxon>
        <taxon>Bacilli</taxon>
        <taxon>Lactobacillales</taxon>
        <taxon>Lactobacillaceae</taxon>
        <taxon>Lentilactobacillus</taxon>
    </lineage>
</organism>
<proteinExistence type="predicted"/>
<name>A0ACD5DGI5_9LACO</name>
<reference evidence="1" key="1">
    <citation type="submission" date="2024-08" db="EMBL/GenBank/DDBJ databases">
        <title>Lentilactobacillus sp. nov., isolated from tree bark.</title>
        <authorList>
            <person name="Phuengjayaem S."/>
            <person name="Tanasupawat S."/>
        </authorList>
    </citation>
    <scope>NUCLEOTIDE SEQUENCE</scope>
    <source>
        <strain evidence="1">SPB1-3</strain>
    </source>
</reference>
<keyword evidence="2" id="KW-1185">Reference proteome</keyword>
<accession>A0ACD5DGI5</accession>
<evidence type="ECO:0000313" key="2">
    <source>
        <dbReference type="Proteomes" id="UP001149860"/>
    </source>
</evidence>
<sequence length="120" mass="13127">MSIIIKILGTLVALEYFYILYLETFATASKLTAKVFNQTQEELRRPTVNTLLKNQGVYNGLIGGLIFLAIFLYGSQPALMLLMIYTVLVAIYGGITSNPKIILLQGGVAMITLIAILLGL</sequence>